<accession>A0A1D9G5W4</accession>
<reference evidence="3" key="1">
    <citation type="submission" date="2016-10" db="EMBL/GenBank/DDBJ databases">
        <title>Comparative genomics uncovers the prolific and rare metabolic potential of the cyanobacterial genus Moorea.</title>
        <authorList>
            <person name="Leao T."/>
            <person name="Castelao G."/>
            <person name="Korobeynikov A."/>
            <person name="Monroe E.A."/>
            <person name="Podell S."/>
            <person name="Glukhov E."/>
            <person name="Allen E."/>
            <person name="Gerwick W.H."/>
            <person name="Gerwick L."/>
        </authorList>
    </citation>
    <scope>NUCLEOTIDE SEQUENCE [LARGE SCALE GENOMIC DNA]</scope>
    <source>
        <strain evidence="3">JHB</strain>
    </source>
</reference>
<protein>
    <submittedName>
        <fullName evidence="2">Uma2 family endonuclease</fullName>
    </submittedName>
</protein>
<evidence type="ECO:0000259" key="1">
    <source>
        <dbReference type="Pfam" id="PF05685"/>
    </source>
</evidence>
<evidence type="ECO:0000313" key="2">
    <source>
        <dbReference type="EMBL" id="AOY83032.1"/>
    </source>
</evidence>
<dbReference type="EMBL" id="CP017708">
    <property type="protein sequence ID" value="AOY83032.1"/>
    <property type="molecule type" value="Genomic_DNA"/>
</dbReference>
<dbReference type="GO" id="GO:0004519">
    <property type="term" value="F:endonuclease activity"/>
    <property type="evidence" value="ECO:0007669"/>
    <property type="project" value="UniProtKB-KW"/>
</dbReference>
<dbReference type="PANTHER" id="PTHR34107:SF2">
    <property type="entry name" value="SLL0888 PROTEIN"/>
    <property type="match status" value="1"/>
</dbReference>
<dbReference type="PANTHER" id="PTHR34107">
    <property type="entry name" value="SLL0198 PROTEIN-RELATED"/>
    <property type="match status" value="1"/>
</dbReference>
<gene>
    <name evidence="2" type="ORF">BJP36_27075</name>
</gene>
<dbReference type="CDD" id="cd06260">
    <property type="entry name" value="DUF820-like"/>
    <property type="match status" value="1"/>
</dbReference>
<dbReference type="InterPro" id="IPR011335">
    <property type="entry name" value="Restrct_endonuc-II-like"/>
</dbReference>
<keyword evidence="2" id="KW-0540">Nuclease</keyword>
<keyword evidence="2" id="KW-0255">Endonuclease</keyword>
<dbReference type="InterPro" id="IPR008538">
    <property type="entry name" value="Uma2"/>
</dbReference>
<feature type="domain" description="Putative restriction endonuclease" evidence="1">
    <location>
        <begin position="13"/>
        <end position="208"/>
    </location>
</feature>
<dbReference type="Pfam" id="PF05685">
    <property type="entry name" value="Uma2"/>
    <property type="match status" value="1"/>
</dbReference>
<dbReference type="Proteomes" id="UP000176944">
    <property type="component" value="Chromosome"/>
</dbReference>
<name>A0A1D9G5W4_MOOP1</name>
<sequence>MSQAKAEAKLYSFDEFISWYPENSEVRYELYDGVIIEMPKPKGKHSNLTGSLIEQLLIVIRQIGKGGIWTIPRESIVKPKRENSGYEPDIIVLNQDVMGAESRWESESIIQNPDSVKLIVEVVSTNWRDDYYNKLRDYVRVASRREEMGIEEYWIIDYAALGARKFIGNPKQPTFFVCSLVDDEYQMTPFTGNTPIVSPTFPQFKLSAQQIFNLAL</sequence>
<evidence type="ECO:0000313" key="3">
    <source>
        <dbReference type="Proteomes" id="UP000176944"/>
    </source>
</evidence>
<proteinExistence type="predicted"/>
<dbReference type="InterPro" id="IPR012296">
    <property type="entry name" value="Nuclease_put_TT1808"/>
</dbReference>
<dbReference type="SUPFAM" id="SSF52980">
    <property type="entry name" value="Restriction endonuclease-like"/>
    <property type="match status" value="1"/>
</dbReference>
<keyword evidence="2" id="KW-0378">Hydrolase</keyword>
<dbReference type="AlphaFoldDB" id="A0A1D9G5W4"/>
<organism evidence="2 3">
    <name type="scientific">Moorena producens (strain JHB)</name>
    <dbReference type="NCBI Taxonomy" id="1454205"/>
    <lineage>
        <taxon>Bacteria</taxon>
        <taxon>Bacillati</taxon>
        <taxon>Cyanobacteriota</taxon>
        <taxon>Cyanophyceae</taxon>
        <taxon>Coleofasciculales</taxon>
        <taxon>Coleofasciculaceae</taxon>
        <taxon>Moorena</taxon>
    </lineage>
</organism>
<dbReference type="Gene3D" id="3.90.1570.10">
    <property type="entry name" value="tt1808, chain A"/>
    <property type="match status" value="1"/>
</dbReference>